<feature type="transmembrane region" description="Helical" evidence="1">
    <location>
        <begin position="160"/>
        <end position="180"/>
    </location>
</feature>
<gene>
    <name evidence="2" type="ORF">CUS_5597</name>
</gene>
<evidence type="ECO:0000256" key="1">
    <source>
        <dbReference type="SAM" id="Phobius"/>
    </source>
</evidence>
<dbReference type="RefSeq" id="WP_002847451.1">
    <property type="nucleotide sequence ID" value="NZ_ADKM02000031.1"/>
</dbReference>
<evidence type="ECO:0000313" key="2">
    <source>
        <dbReference type="EMBL" id="EGC04297.1"/>
    </source>
</evidence>
<keyword evidence="1" id="KW-1133">Transmembrane helix</keyword>
<proteinExistence type="predicted"/>
<reference evidence="2 3" key="1">
    <citation type="submission" date="2011-02" db="EMBL/GenBank/DDBJ databases">
        <authorList>
            <person name="Nelson K.E."/>
            <person name="Sutton G."/>
            <person name="Torralba M."/>
            <person name="Durkin S."/>
            <person name="Harkins D."/>
            <person name="Montgomery R."/>
            <person name="Ziemer C."/>
            <person name="Klaassens E."/>
            <person name="Ocuiv P."/>
            <person name="Morrison M."/>
        </authorList>
    </citation>
    <scope>NUCLEOTIDE SEQUENCE [LARGE SCALE GENOMIC DNA]</scope>
    <source>
        <strain evidence="2 3">8</strain>
    </source>
</reference>
<sequence length="190" mass="21003">MEKRWNKKNALWQLVYVLLYFVATLAVCGMGAVHPVLFVLYQVTAGVLITGITVKAFERIQAPFVALSFSLGLMLIFLLIGEFNLWHALPIAVIGILAEVIGLVIGNEKWAAIVAKSVVMSFSTFGYYGQIWFNRDFTYDCAVEEMPAGYAQQLMDCSPAWALPAVVIVGIGLSVCAAFITRKLFRLNVD</sequence>
<evidence type="ECO:0000313" key="3">
    <source>
        <dbReference type="Proteomes" id="UP000004259"/>
    </source>
</evidence>
<organism evidence="2 3">
    <name type="scientific">Ruminococcus albus 8</name>
    <dbReference type="NCBI Taxonomy" id="246199"/>
    <lineage>
        <taxon>Bacteria</taxon>
        <taxon>Bacillati</taxon>
        <taxon>Bacillota</taxon>
        <taxon>Clostridia</taxon>
        <taxon>Eubacteriales</taxon>
        <taxon>Oscillospiraceae</taxon>
        <taxon>Ruminococcus</taxon>
    </lineage>
</organism>
<feature type="transmembrane region" description="Helical" evidence="1">
    <location>
        <begin position="12"/>
        <end position="33"/>
    </location>
</feature>
<dbReference type="InterPro" id="IPR011733">
    <property type="entry name" value="CHP02185_IM"/>
</dbReference>
<comment type="caution">
    <text evidence="2">The sequence shown here is derived from an EMBL/GenBank/DDBJ whole genome shotgun (WGS) entry which is preliminary data.</text>
</comment>
<accession>E9S8V2</accession>
<dbReference type="Proteomes" id="UP000004259">
    <property type="component" value="Unassembled WGS sequence"/>
</dbReference>
<dbReference type="AlphaFoldDB" id="E9S8V2"/>
<keyword evidence="1" id="KW-0812">Transmembrane</keyword>
<dbReference type="eggNOG" id="ENOG502ZXM6">
    <property type="taxonomic scope" value="Bacteria"/>
</dbReference>
<dbReference type="OrthoDB" id="1820405at2"/>
<feature type="transmembrane region" description="Helical" evidence="1">
    <location>
        <begin position="113"/>
        <end position="133"/>
    </location>
</feature>
<protein>
    <recommendedName>
        <fullName evidence="4">TIGR02185 family protein</fullName>
    </recommendedName>
</protein>
<name>E9S8V2_RUMAL</name>
<dbReference type="Pfam" id="PF09605">
    <property type="entry name" value="Trep_Strep"/>
    <property type="match status" value="1"/>
</dbReference>
<dbReference type="EMBL" id="ADKM02000031">
    <property type="protein sequence ID" value="EGC04297.1"/>
    <property type="molecule type" value="Genomic_DNA"/>
</dbReference>
<feature type="transmembrane region" description="Helical" evidence="1">
    <location>
        <begin position="39"/>
        <end position="57"/>
    </location>
</feature>
<evidence type="ECO:0008006" key="4">
    <source>
        <dbReference type="Google" id="ProtNLM"/>
    </source>
</evidence>
<feature type="transmembrane region" description="Helical" evidence="1">
    <location>
        <begin position="87"/>
        <end position="106"/>
    </location>
</feature>
<keyword evidence="3" id="KW-1185">Reference proteome</keyword>
<keyword evidence="1" id="KW-0472">Membrane</keyword>
<feature type="transmembrane region" description="Helical" evidence="1">
    <location>
        <begin position="64"/>
        <end position="81"/>
    </location>
</feature>